<name>A0A1X7NPS7_9HYPH</name>
<dbReference type="EMBL" id="FXBL01000004">
    <property type="protein sequence ID" value="SMH39638.1"/>
    <property type="molecule type" value="Genomic_DNA"/>
</dbReference>
<reference evidence="3" key="1">
    <citation type="submission" date="2017-04" db="EMBL/GenBank/DDBJ databases">
        <authorList>
            <person name="Varghese N."/>
            <person name="Submissions S."/>
        </authorList>
    </citation>
    <scope>NUCLEOTIDE SEQUENCE [LARGE SCALE GENOMIC DNA]</scope>
    <source>
        <strain evidence="3">B5P</strain>
    </source>
</reference>
<evidence type="ECO:0000313" key="2">
    <source>
        <dbReference type="EMBL" id="SMH39638.1"/>
    </source>
</evidence>
<sequence length="148" mass="16196">MSKTAKDTIEFPTFDASKATEQLRDFTEKGMEQTKEVYAKLKSGAEEAQKTFESTYETAKTSSADLSLKTIGAMRANAESAFAHLEALVGVKSVSEFIELQTAWLRKSVEMGVEQAKDIQAASTKAAEDVAKPFKTAFEKSLKDLKVA</sequence>
<dbReference type="OrthoDB" id="8479257at2"/>
<evidence type="ECO:0000259" key="1">
    <source>
        <dbReference type="Pfam" id="PF09361"/>
    </source>
</evidence>
<dbReference type="RefSeq" id="WP_085464196.1">
    <property type="nucleotide sequence ID" value="NZ_FXBL01000004.1"/>
</dbReference>
<evidence type="ECO:0000313" key="3">
    <source>
        <dbReference type="Proteomes" id="UP000193083"/>
    </source>
</evidence>
<organism evidence="2 3">
    <name type="scientific">Mesorhizobium australicum</name>
    <dbReference type="NCBI Taxonomy" id="536018"/>
    <lineage>
        <taxon>Bacteria</taxon>
        <taxon>Pseudomonadati</taxon>
        <taxon>Pseudomonadota</taxon>
        <taxon>Alphaproteobacteria</taxon>
        <taxon>Hyphomicrobiales</taxon>
        <taxon>Phyllobacteriaceae</taxon>
        <taxon>Mesorhizobium</taxon>
    </lineage>
</organism>
<feature type="domain" description="Phasin" evidence="1">
    <location>
        <begin position="42"/>
        <end position="136"/>
    </location>
</feature>
<dbReference type="InterPro" id="IPR010234">
    <property type="entry name" value="Phasin_subfam-2"/>
</dbReference>
<keyword evidence="3" id="KW-1185">Reference proteome</keyword>
<dbReference type="InterPro" id="IPR018968">
    <property type="entry name" value="Phasin"/>
</dbReference>
<dbReference type="Proteomes" id="UP000193083">
    <property type="component" value="Unassembled WGS sequence"/>
</dbReference>
<gene>
    <name evidence="2" type="ORF">SAMN02982922_2189</name>
</gene>
<dbReference type="AlphaFoldDB" id="A0A1X7NPS7"/>
<accession>A0A1X7NPS7</accession>
<dbReference type="NCBIfam" id="TIGR01985">
    <property type="entry name" value="phasin_2"/>
    <property type="match status" value="1"/>
</dbReference>
<protein>
    <submittedName>
        <fullName evidence="2">Phasin</fullName>
    </submittedName>
</protein>
<dbReference type="Pfam" id="PF09361">
    <property type="entry name" value="Phasin_2"/>
    <property type="match status" value="1"/>
</dbReference>
<proteinExistence type="predicted"/>